<dbReference type="InterPro" id="IPR050158">
    <property type="entry name" value="Ubiquitin_ubiquitin-like"/>
</dbReference>
<dbReference type="EMBL" id="CAJOAX010011355">
    <property type="protein sequence ID" value="CAF4092113.1"/>
    <property type="molecule type" value="Genomic_DNA"/>
</dbReference>
<protein>
    <recommendedName>
        <fullName evidence="1">Ubiquitin-like domain-containing protein</fullName>
    </recommendedName>
</protein>
<organism evidence="3 4">
    <name type="scientific">Rotaria sordida</name>
    <dbReference type="NCBI Taxonomy" id="392033"/>
    <lineage>
        <taxon>Eukaryota</taxon>
        <taxon>Metazoa</taxon>
        <taxon>Spiralia</taxon>
        <taxon>Gnathifera</taxon>
        <taxon>Rotifera</taxon>
        <taxon>Eurotatoria</taxon>
        <taxon>Bdelloidea</taxon>
        <taxon>Philodinida</taxon>
        <taxon>Philodinidae</taxon>
        <taxon>Rotaria</taxon>
    </lineage>
</organism>
<evidence type="ECO:0000313" key="2">
    <source>
        <dbReference type="EMBL" id="CAF1346172.1"/>
    </source>
</evidence>
<dbReference type="OrthoDB" id="10010538at2759"/>
<dbReference type="Proteomes" id="UP000663823">
    <property type="component" value="Unassembled WGS sequence"/>
</dbReference>
<dbReference type="Pfam" id="PF00240">
    <property type="entry name" value="ubiquitin"/>
    <property type="match status" value="1"/>
</dbReference>
<feature type="domain" description="Ubiquitin-like" evidence="1">
    <location>
        <begin position="246"/>
        <end position="321"/>
    </location>
</feature>
<name>A0A819TS63_9BILA</name>
<proteinExistence type="predicted"/>
<dbReference type="AlphaFoldDB" id="A0A819TS63"/>
<dbReference type="SUPFAM" id="SSF54236">
    <property type="entry name" value="Ubiquitin-like"/>
    <property type="match status" value="1"/>
</dbReference>
<reference evidence="3" key="1">
    <citation type="submission" date="2021-02" db="EMBL/GenBank/DDBJ databases">
        <authorList>
            <person name="Nowell W R."/>
        </authorList>
    </citation>
    <scope>NUCLEOTIDE SEQUENCE</scope>
</reference>
<dbReference type="PRINTS" id="PR00348">
    <property type="entry name" value="UBIQUITIN"/>
</dbReference>
<evidence type="ECO:0000259" key="1">
    <source>
        <dbReference type="PROSITE" id="PS50053"/>
    </source>
</evidence>
<dbReference type="PANTHER" id="PTHR10666">
    <property type="entry name" value="UBIQUITIN"/>
    <property type="match status" value="1"/>
</dbReference>
<dbReference type="InterPro" id="IPR000626">
    <property type="entry name" value="Ubiquitin-like_dom"/>
</dbReference>
<dbReference type="InterPro" id="IPR029071">
    <property type="entry name" value="Ubiquitin-like_domsf"/>
</dbReference>
<dbReference type="SMART" id="SM00213">
    <property type="entry name" value="UBQ"/>
    <property type="match status" value="1"/>
</dbReference>
<dbReference type="FunFam" id="3.10.20.90:FF:000160">
    <property type="entry name" value="Polyubiquitin-C"/>
    <property type="match status" value="1"/>
</dbReference>
<evidence type="ECO:0000313" key="4">
    <source>
        <dbReference type="Proteomes" id="UP000663823"/>
    </source>
</evidence>
<gene>
    <name evidence="3" type="ORF">OTI717_LOCUS33725</name>
    <name evidence="2" type="ORF">RFH988_LOCUS32051</name>
</gene>
<sequence>MDNSVTDGYNSTAASTAIISKDPSSFVYQDLIFHVQAIQHRMIEVAKYLDDQWKNKKKIRKELKSRSITFVDPYGNPTTNKYVDHQLISTLFMKYKKDYVPKYLQKWIKIGTMSQNRISSLIDSESKLSVFEYPDGYQFITYGEVKILLVYREDISPQQLILPVLLTDTIEKIKMQIQNRRKLSNIELKSFILDQDSRTNKQNWNEGRILKLDDTVLSSKLYEDNCIIIAKRLQEKIDSAEFISNFDMLIKTLTGKTIILQVNSSMGIATIKQLIEELEGIPPDQQRLIFARMQLEDGRNLSDYKIEKESTLHMVLRLRAGMYHFTSGRQDFKNLPNTVAEAIKKVLAFEFKRMNHPERLSLVELQNSLLQGQTLLSKLFNETKDFYVPKELPHLKNILLSNVDENDEHNVLKDLLIQEEKLRLSQETQQLLSSIEDRKDIDWMDIIDDLQTKLIKNAIGEDATEDEIQYGLKIFRSAHQLYSNDNEFHNLSLYVRHNRAKQGNLNIGDPAIDIQLLNMNGQFVSLLSHSHPNRPLLIIAGSYT</sequence>
<accession>A0A819TS63</accession>
<evidence type="ECO:0000313" key="3">
    <source>
        <dbReference type="EMBL" id="CAF4092113.1"/>
    </source>
</evidence>
<comment type="caution">
    <text evidence="3">The sequence shown here is derived from an EMBL/GenBank/DDBJ whole genome shotgun (WGS) entry which is preliminary data.</text>
</comment>
<dbReference type="Proteomes" id="UP000663882">
    <property type="component" value="Unassembled WGS sequence"/>
</dbReference>
<dbReference type="EMBL" id="CAJNOO010003600">
    <property type="protein sequence ID" value="CAF1346172.1"/>
    <property type="molecule type" value="Genomic_DNA"/>
</dbReference>
<dbReference type="InterPro" id="IPR019956">
    <property type="entry name" value="Ubiquitin_dom"/>
</dbReference>
<dbReference type="Gene3D" id="3.10.20.90">
    <property type="entry name" value="Phosphatidylinositol 3-kinase Catalytic Subunit, Chain A, domain 1"/>
    <property type="match status" value="1"/>
</dbReference>
<dbReference type="PROSITE" id="PS50053">
    <property type="entry name" value="UBIQUITIN_2"/>
    <property type="match status" value="1"/>
</dbReference>